<dbReference type="GO" id="GO:0047035">
    <property type="term" value="F:testosterone dehydrogenase (NAD+) activity"/>
    <property type="evidence" value="ECO:0007669"/>
    <property type="project" value="Ensembl"/>
</dbReference>
<dbReference type="SUPFAM" id="SSF51735">
    <property type="entry name" value="NAD(P)-binding Rossmann-fold domains"/>
    <property type="match status" value="1"/>
</dbReference>
<dbReference type="OMA" id="PQTHYIA"/>
<keyword evidence="4" id="KW-0732">Signal</keyword>
<dbReference type="InterPro" id="IPR036291">
    <property type="entry name" value="NAD(P)-bd_dom_sf"/>
</dbReference>
<evidence type="ECO:0000313" key="6">
    <source>
        <dbReference type="Proteomes" id="UP000694421"/>
    </source>
</evidence>
<dbReference type="GO" id="GO:0008209">
    <property type="term" value="P:androgen metabolic process"/>
    <property type="evidence" value="ECO:0007669"/>
    <property type="project" value="Ensembl"/>
</dbReference>
<keyword evidence="2" id="KW-0560">Oxidoreductase</keyword>
<dbReference type="PANTHER" id="PTHR43313:SF15">
    <property type="entry name" value="DEHYDROGENASE_REDUCTASE SDR FAMILY MEMBER 9"/>
    <property type="match status" value="1"/>
</dbReference>
<keyword evidence="6" id="KW-1185">Reference proteome</keyword>
<dbReference type="PRINTS" id="PR00080">
    <property type="entry name" value="SDRFAMILY"/>
</dbReference>
<evidence type="ECO:0000256" key="1">
    <source>
        <dbReference type="ARBA" id="ARBA00006484"/>
    </source>
</evidence>
<dbReference type="GeneTree" id="ENSGT00940000158665"/>
<sequence>MFYYGLLWMIICYLWWKWRVGETLNDMAIAGKYVFITGCDSGFGKMTARTLDKKGFHVIAGCLTEKGAEELKAETSQHLQTVLLNVTDPENVRSVTDYIKKEVGEKGLWGLINNAGIIGATAPTDWLNIEHFRAPIEVNLIGLINVTLHMLPLVKKAKGRIINVTSVGGVVAICAGGYCPSKYGAEAFSDSLRQDMKPFGVKVSCIQPGLFKTGLSDRVKVMKEKLDIWNKLPSDIHKQYGENYLKEGKVLKKLIDNKSFPKNDDLSVVVKCIEHALMSKHPKIRYTAGLDAKVLWIPLAVMPSFLQDFVLMKNKVKLADPNAG</sequence>
<accession>A0A8D0KL64</accession>
<evidence type="ECO:0000256" key="4">
    <source>
        <dbReference type="SAM" id="SignalP"/>
    </source>
</evidence>
<dbReference type="GO" id="GO:0047023">
    <property type="term" value="F:androsterone dehydrogenase [NAD(P)+] activity"/>
    <property type="evidence" value="ECO:0007669"/>
    <property type="project" value="Ensembl"/>
</dbReference>
<dbReference type="GO" id="GO:0042448">
    <property type="term" value="P:progesterone metabolic process"/>
    <property type="evidence" value="ECO:0007669"/>
    <property type="project" value="Ensembl"/>
</dbReference>
<evidence type="ECO:0000313" key="5">
    <source>
        <dbReference type="Ensembl" id="ENSSMRP00000024463.1"/>
    </source>
</evidence>
<protein>
    <submittedName>
        <fullName evidence="5">Dehydrogenase/reductase 9</fullName>
    </submittedName>
</protein>
<dbReference type="GO" id="GO:0047044">
    <property type="term" value="F:androstan-3-alpha,17-beta-diol dehydrogenase (NAD+) activity"/>
    <property type="evidence" value="ECO:0007669"/>
    <property type="project" value="Ensembl"/>
</dbReference>
<dbReference type="InterPro" id="IPR002347">
    <property type="entry name" value="SDR_fam"/>
</dbReference>
<feature type="chain" id="PRO_5034660324" evidence="4">
    <location>
        <begin position="24"/>
        <end position="324"/>
    </location>
</feature>
<dbReference type="FunFam" id="3.40.50.720:FF:000074">
    <property type="entry name" value="Retinol dehydrogenase type 1"/>
    <property type="match status" value="1"/>
</dbReference>
<dbReference type="PRINTS" id="PR00081">
    <property type="entry name" value="GDHRDH"/>
</dbReference>
<dbReference type="Pfam" id="PF00106">
    <property type="entry name" value="adh_short"/>
    <property type="match status" value="1"/>
</dbReference>
<dbReference type="Ensembl" id="ENSSMRT00000028656.1">
    <property type="protein sequence ID" value="ENSSMRP00000024463.1"/>
    <property type="gene ID" value="ENSSMRG00000018959.1"/>
</dbReference>
<dbReference type="GO" id="GO:0005789">
    <property type="term" value="C:endoplasmic reticulum membrane"/>
    <property type="evidence" value="ECO:0007669"/>
    <property type="project" value="Ensembl"/>
</dbReference>
<comment type="similarity">
    <text evidence="1 3">Belongs to the short-chain dehydrogenases/reductases (SDR) family.</text>
</comment>
<feature type="signal peptide" evidence="4">
    <location>
        <begin position="1"/>
        <end position="23"/>
    </location>
</feature>
<dbReference type="Gene3D" id="3.40.50.720">
    <property type="entry name" value="NAD(P)-binding Rossmann-like Domain"/>
    <property type="match status" value="1"/>
</dbReference>
<reference evidence="5" key="1">
    <citation type="submission" date="2025-08" db="UniProtKB">
        <authorList>
            <consortium name="Ensembl"/>
        </authorList>
    </citation>
    <scope>IDENTIFICATION</scope>
</reference>
<evidence type="ECO:0000256" key="3">
    <source>
        <dbReference type="RuleBase" id="RU000363"/>
    </source>
</evidence>
<dbReference type="Proteomes" id="UP000694421">
    <property type="component" value="Unplaced"/>
</dbReference>
<dbReference type="GO" id="GO:0042904">
    <property type="term" value="P:9-cis-retinoic acid biosynthetic process"/>
    <property type="evidence" value="ECO:0007669"/>
    <property type="project" value="Ensembl"/>
</dbReference>
<proteinExistence type="inferred from homology"/>
<dbReference type="AlphaFoldDB" id="A0A8D0KL64"/>
<evidence type="ECO:0000256" key="2">
    <source>
        <dbReference type="ARBA" id="ARBA00023002"/>
    </source>
</evidence>
<name>A0A8D0KL64_SALMN</name>
<dbReference type="GO" id="GO:0004745">
    <property type="term" value="F:all-trans-retinol dehydrogenase (NAD+) activity"/>
    <property type="evidence" value="ECO:0007669"/>
    <property type="project" value="Ensembl"/>
</dbReference>
<dbReference type="PANTHER" id="PTHR43313">
    <property type="entry name" value="SHORT-CHAIN DEHYDROGENASE/REDUCTASE FAMILY 9C"/>
    <property type="match status" value="1"/>
</dbReference>
<reference evidence="5" key="2">
    <citation type="submission" date="2025-09" db="UniProtKB">
        <authorList>
            <consortium name="Ensembl"/>
        </authorList>
    </citation>
    <scope>IDENTIFICATION</scope>
</reference>
<organism evidence="5 6">
    <name type="scientific">Salvator merianae</name>
    <name type="common">Argentine black and white tegu</name>
    <name type="synonym">Tupinambis merianae</name>
    <dbReference type="NCBI Taxonomy" id="96440"/>
    <lineage>
        <taxon>Eukaryota</taxon>
        <taxon>Metazoa</taxon>
        <taxon>Chordata</taxon>
        <taxon>Craniata</taxon>
        <taxon>Vertebrata</taxon>
        <taxon>Euteleostomi</taxon>
        <taxon>Lepidosauria</taxon>
        <taxon>Squamata</taxon>
        <taxon>Bifurcata</taxon>
        <taxon>Unidentata</taxon>
        <taxon>Episquamata</taxon>
        <taxon>Laterata</taxon>
        <taxon>Teiioidea</taxon>
        <taxon>Teiidae</taxon>
        <taxon>Salvator</taxon>
    </lineage>
</organism>